<keyword evidence="5" id="KW-0046">Antibiotic resistance</keyword>
<name>A0A1H5NLE3_9MICC</name>
<sequence>MRTLQLGTSRIGYELKVYFRQGDTVFFTFLFPIMMLSIFAVAFSTSGNIGTAPDGSGGITVASFYVPGMVAAGMLLSGVQNLAVDIAAEKGDGTLKRLGGTPLPVFSYFMGKIGMVLLSSVLQVALLLLVARVAFNVELPSEPGKWLTFAWVFLFGVITSCVLGIALSALPRTGKSATAVIIPLVLVLQFISGVYLNFSQLPGWLQNFASIFPLKWMAQGMRSVFLPATFEAAEPSGAWDLGLVALVLGMWLVLGLALCKMTFKWIRKDT</sequence>
<evidence type="ECO:0000259" key="7">
    <source>
        <dbReference type="PROSITE" id="PS51012"/>
    </source>
</evidence>
<protein>
    <recommendedName>
        <fullName evidence="6">Transport permease protein</fullName>
    </recommendedName>
</protein>
<evidence type="ECO:0000256" key="1">
    <source>
        <dbReference type="ARBA" id="ARBA00004141"/>
    </source>
</evidence>
<dbReference type="GO" id="GO:0046677">
    <property type="term" value="P:response to antibiotic"/>
    <property type="evidence" value="ECO:0007669"/>
    <property type="project" value="UniProtKB-KW"/>
</dbReference>
<dbReference type="EMBL" id="FNTV01000001">
    <property type="protein sequence ID" value="SEF02254.1"/>
    <property type="molecule type" value="Genomic_DNA"/>
</dbReference>
<evidence type="ECO:0000256" key="3">
    <source>
        <dbReference type="ARBA" id="ARBA00022989"/>
    </source>
</evidence>
<dbReference type="GO" id="GO:0140359">
    <property type="term" value="F:ABC-type transporter activity"/>
    <property type="evidence" value="ECO:0007669"/>
    <property type="project" value="InterPro"/>
</dbReference>
<proteinExistence type="inferred from homology"/>
<dbReference type="InterPro" id="IPR013525">
    <property type="entry name" value="ABC2_TM"/>
</dbReference>
<evidence type="ECO:0000256" key="5">
    <source>
        <dbReference type="ARBA" id="ARBA00023251"/>
    </source>
</evidence>
<evidence type="ECO:0000313" key="9">
    <source>
        <dbReference type="Proteomes" id="UP000182725"/>
    </source>
</evidence>
<evidence type="ECO:0000313" key="8">
    <source>
        <dbReference type="EMBL" id="SEF02254.1"/>
    </source>
</evidence>
<feature type="transmembrane region" description="Helical" evidence="6">
    <location>
        <begin position="241"/>
        <end position="259"/>
    </location>
</feature>
<feature type="transmembrane region" description="Helical" evidence="6">
    <location>
        <begin position="64"/>
        <end position="84"/>
    </location>
</feature>
<dbReference type="PROSITE" id="PS51012">
    <property type="entry name" value="ABC_TM2"/>
    <property type="match status" value="1"/>
</dbReference>
<dbReference type="Pfam" id="PF01061">
    <property type="entry name" value="ABC2_membrane"/>
    <property type="match status" value="1"/>
</dbReference>
<feature type="domain" description="ABC transmembrane type-2" evidence="7">
    <location>
        <begin position="23"/>
        <end position="262"/>
    </location>
</feature>
<keyword evidence="6" id="KW-1003">Cell membrane</keyword>
<dbReference type="PANTHER" id="PTHR43027:SF1">
    <property type="entry name" value="DOXORUBICIN RESISTANCE ABC TRANSPORTER PERMEASE PROTEIN DRRC-RELATED"/>
    <property type="match status" value="1"/>
</dbReference>
<evidence type="ECO:0000256" key="6">
    <source>
        <dbReference type="RuleBase" id="RU361157"/>
    </source>
</evidence>
<evidence type="ECO:0000256" key="2">
    <source>
        <dbReference type="ARBA" id="ARBA00022692"/>
    </source>
</evidence>
<feature type="transmembrane region" description="Helical" evidence="6">
    <location>
        <begin position="105"/>
        <end position="129"/>
    </location>
</feature>
<keyword evidence="4 6" id="KW-0472">Membrane</keyword>
<dbReference type="InterPro" id="IPR052902">
    <property type="entry name" value="ABC-2_transporter"/>
</dbReference>
<dbReference type="PIRSF" id="PIRSF006648">
    <property type="entry name" value="DrrB"/>
    <property type="match status" value="1"/>
</dbReference>
<dbReference type="AlphaFoldDB" id="A0A1H5NLE3"/>
<dbReference type="RefSeq" id="WP_074712889.1">
    <property type="nucleotide sequence ID" value="NZ_FNTV01000001.1"/>
</dbReference>
<keyword evidence="3 6" id="KW-1133">Transmembrane helix</keyword>
<accession>A0A1H5NLE3</accession>
<keyword evidence="2 6" id="KW-0812">Transmembrane</keyword>
<keyword evidence="6" id="KW-0813">Transport</keyword>
<dbReference type="Proteomes" id="UP000182725">
    <property type="component" value="Unassembled WGS sequence"/>
</dbReference>
<dbReference type="InterPro" id="IPR000412">
    <property type="entry name" value="ABC_2_transport"/>
</dbReference>
<dbReference type="InterPro" id="IPR047817">
    <property type="entry name" value="ABC2_TM_bact-type"/>
</dbReference>
<gene>
    <name evidence="8" type="ORF">SAMN04489740_3807</name>
</gene>
<feature type="transmembrane region" description="Helical" evidence="6">
    <location>
        <begin position="149"/>
        <end position="170"/>
    </location>
</feature>
<feature type="transmembrane region" description="Helical" evidence="6">
    <location>
        <begin position="177"/>
        <end position="198"/>
    </location>
</feature>
<dbReference type="PANTHER" id="PTHR43027">
    <property type="entry name" value="DOXORUBICIN RESISTANCE ABC TRANSPORTER PERMEASE PROTEIN DRRC-RELATED"/>
    <property type="match status" value="1"/>
</dbReference>
<comment type="similarity">
    <text evidence="6">Belongs to the ABC-2 integral membrane protein family.</text>
</comment>
<evidence type="ECO:0000256" key="4">
    <source>
        <dbReference type="ARBA" id="ARBA00023136"/>
    </source>
</evidence>
<feature type="transmembrane region" description="Helical" evidence="6">
    <location>
        <begin position="25"/>
        <end position="44"/>
    </location>
</feature>
<dbReference type="GO" id="GO:0043190">
    <property type="term" value="C:ATP-binding cassette (ABC) transporter complex"/>
    <property type="evidence" value="ECO:0007669"/>
    <property type="project" value="InterPro"/>
</dbReference>
<comment type="subcellular location">
    <subcellularLocation>
        <location evidence="6">Cell membrane</location>
        <topology evidence="6">Multi-pass membrane protein</topology>
    </subcellularLocation>
    <subcellularLocation>
        <location evidence="1">Membrane</location>
        <topology evidence="1">Multi-pass membrane protein</topology>
    </subcellularLocation>
</comment>
<reference evidence="8 9" key="1">
    <citation type="submission" date="2016-10" db="EMBL/GenBank/DDBJ databases">
        <authorList>
            <person name="de Groot N.N."/>
        </authorList>
    </citation>
    <scope>NUCLEOTIDE SEQUENCE [LARGE SCALE GENOMIC DNA]</scope>
    <source>
        <strain evidence="8 9">DSM 22274</strain>
    </source>
</reference>
<organism evidence="8 9">
    <name type="scientific">Arthrobacter alpinus</name>
    <dbReference type="NCBI Taxonomy" id="656366"/>
    <lineage>
        <taxon>Bacteria</taxon>
        <taxon>Bacillati</taxon>
        <taxon>Actinomycetota</taxon>
        <taxon>Actinomycetes</taxon>
        <taxon>Micrococcales</taxon>
        <taxon>Micrococcaceae</taxon>
        <taxon>Arthrobacter</taxon>
    </lineage>
</organism>